<keyword evidence="4" id="KW-1185">Reference proteome</keyword>
<feature type="region of interest" description="Disordered" evidence="1">
    <location>
        <begin position="284"/>
        <end position="321"/>
    </location>
</feature>
<evidence type="ECO:0000256" key="1">
    <source>
        <dbReference type="SAM" id="MobiDB-lite"/>
    </source>
</evidence>
<evidence type="ECO:0000313" key="4">
    <source>
        <dbReference type="Proteomes" id="UP000318103"/>
    </source>
</evidence>
<dbReference type="SUPFAM" id="SSF53474">
    <property type="entry name" value="alpha/beta-Hydrolases"/>
    <property type="match status" value="1"/>
</dbReference>
<reference evidence="3 4" key="1">
    <citation type="submission" date="2019-06" db="EMBL/GenBank/DDBJ databases">
        <title>Sequencing the genomes of 1000 actinobacteria strains.</title>
        <authorList>
            <person name="Klenk H.-P."/>
        </authorList>
    </citation>
    <scope>NUCLEOTIDE SEQUENCE [LARGE SCALE GENOMIC DNA]</scope>
    <source>
        <strain evidence="3 4">DSM 41929</strain>
    </source>
</reference>
<accession>A0A542TJ57</accession>
<dbReference type="Proteomes" id="UP000318103">
    <property type="component" value="Unassembled WGS sequence"/>
</dbReference>
<name>A0A542TJ57_9ACTN</name>
<dbReference type="OrthoDB" id="9796770at2"/>
<protein>
    <submittedName>
        <fullName evidence="3">Pimeloyl-ACP methyl ester carboxylesterase</fullName>
    </submittedName>
</protein>
<evidence type="ECO:0000259" key="2">
    <source>
        <dbReference type="Pfam" id="PF00561"/>
    </source>
</evidence>
<dbReference type="InterPro" id="IPR050266">
    <property type="entry name" value="AB_hydrolase_sf"/>
</dbReference>
<feature type="domain" description="AB hydrolase-1" evidence="2">
    <location>
        <begin position="26"/>
        <end position="269"/>
    </location>
</feature>
<gene>
    <name evidence="3" type="ORF">FB563_7018</name>
</gene>
<dbReference type="AlphaFoldDB" id="A0A542TJ57"/>
<dbReference type="InterPro" id="IPR029058">
    <property type="entry name" value="AB_hydrolase_fold"/>
</dbReference>
<organism evidence="3 4">
    <name type="scientific">Streptomyces puniciscabiei</name>
    <dbReference type="NCBI Taxonomy" id="164348"/>
    <lineage>
        <taxon>Bacteria</taxon>
        <taxon>Bacillati</taxon>
        <taxon>Actinomycetota</taxon>
        <taxon>Actinomycetes</taxon>
        <taxon>Kitasatosporales</taxon>
        <taxon>Streptomycetaceae</taxon>
        <taxon>Streptomyces</taxon>
    </lineage>
</organism>
<dbReference type="STRING" id="164348.BFF78_38680"/>
<dbReference type="GO" id="GO:0016020">
    <property type="term" value="C:membrane"/>
    <property type="evidence" value="ECO:0007669"/>
    <property type="project" value="TreeGrafter"/>
</dbReference>
<dbReference type="PANTHER" id="PTHR43798">
    <property type="entry name" value="MONOACYLGLYCEROL LIPASE"/>
    <property type="match status" value="1"/>
</dbReference>
<sequence>MITTMSTFLTSDGTRLAYHLRGDGAPLVVLPGGPMRASAYLGDLGGLAVHRQLALLDLRGTGDSAPPADPATYRCDRMVEDVEVWRAHMGLEHMDLLAHSAGAALAMLYAARHPRRIRRLLLVTPNPSALGLRATPEDRLAAARLRADEPWFTEAFPAFRAWLAGEADFDEVFLPFFHGRWDDAARAHSDAEPEQTNEEAGERYFGDGAFTPDATRTALAALTAPVLLLAGELDGGPRPDLARRAAKAFPNAEVAVQPGAGHYPWLDDPGWFRHRTLAFLDGPSAAVPPSAEQPAGTAPPGWRARHGHRGATDGQGNAPDPVWWDHMDRITMPTRSSVVGPPAALLDT</sequence>
<dbReference type="InterPro" id="IPR000073">
    <property type="entry name" value="AB_hydrolase_1"/>
</dbReference>
<evidence type="ECO:0000313" key="3">
    <source>
        <dbReference type="EMBL" id="TQK86864.1"/>
    </source>
</evidence>
<dbReference type="GO" id="GO:0003824">
    <property type="term" value="F:catalytic activity"/>
    <property type="evidence" value="ECO:0007669"/>
    <property type="project" value="UniProtKB-ARBA"/>
</dbReference>
<proteinExistence type="predicted"/>
<dbReference type="EMBL" id="VFNX01000002">
    <property type="protein sequence ID" value="TQK86864.1"/>
    <property type="molecule type" value="Genomic_DNA"/>
</dbReference>
<dbReference type="Gene3D" id="3.40.50.1820">
    <property type="entry name" value="alpha/beta hydrolase"/>
    <property type="match status" value="1"/>
</dbReference>
<comment type="caution">
    <text evidence="3">The sequence shown here is derived from an EMBL/GenBank/DDBJ whole genome shotgun (WGS) entry which is preliminary data.</text>
</comment>
<dbReference type="Pfam" id="PF00561">
    <property type="entry name" value="Abhydrolase_1"/>
    <property type="match status" value="1"/>
</dbReference>
<dbReference type="PANTHER" id="PTHR43798:SF27">
    <property type="entry name" value="HYDROLASE ALPHA_BETA HYDROLASE FOLD FAMILY"/>
    <property type="match status" value="1"/>
</dbReference>